<dbReference type="SUPFAM" id="SSF50685">
    <property type="entry name" value="Barwin-like endoglucanases"/>
    <property type="match status" value="1"/>
</dbReference>
<evidence type="ECO:0000256" key="4">
    <source>
        <dbReference type="SAM" id="SignalP"/>
    </source>
</evidence>
<reference evidence="6" key="2">
    <citation type="submission" date="2015-01" db="EMBL/GenBank/DDBJ databases">
        <title>Evolutionary Origins and Diversification of the Mycorrhizal Mutualists.</title>
        <authorList>
            <consortium name="DOE Joint Genome Institute"/>
            <consortium name="Mycorrhizal Genomics Consortium"/>
            <person name="Kohler A."/>
            <person name="Kuo A."/>
            <person name="Nagy L.G."/>
            <person name="Floudas D."/>
            <person name="Copeland A."/>
            <person name="Barry K.W."/>
            <person name="Cichocki N."/>
            <person name="Veneault-Fourrey C."/>
            <person name="LaButti K."/>
            <person name="Lindquist E.A."/>
            <person name="Lipzen A."/>
            <person name="Lundell T."/>
            <person name="Morin E."/>
            <person name="Murat C."/>
            <person name="Riley R."/>
            <person name="Ohm R."/>
            <person name="Sun H."/>
            <person name="Tunlid A."/>
            <person name="Henrissat B."/>
            <person name="Grigoriev I.V."/>
            <person name="Hibbett D.S."/>
            <person name="Martin F."/>
        </authorList>
    </citation>
    <scope>NUCLEOTIDE SEQUENCE [LARGE SCALE GENOMIC DNA]</scope>
    <source>
        <strain evidence="6">Marx 270</strain>
    </source>
</reference>
<feature type="signal peptide" evidence="4">
    <location>
        <begin position="1"/>
        <end position="29"/>
    </location>
</feature>
<dbReference type="Proteomes" id="UP000054217">
    <property type="component" value="Unassembled WGS sequence"/>
</dbReference>
<evidence type="ECO:0000313" key="6">
    <source>
        <dbReference type="Proteomes" id="UP000054217"/>
    </source>
</evidence>
<dbReference type="Pfam" id="PF07249">
    <property type="entry name" value="Cerato-platanin"/>
    <property type="match status" value="1"/>
</dbReference>
<comment type="subcellular location">
    <subcellularLocation>
        <location evidence="1">Secreted</location>
    </subcellularLocation>
</comment>
<evidence type="ECO:0000313" key="5">
    <source>
        <dbReference type="EMBL" id="KIN99625.1"/>
    </source>
</evidence>
<evidence type="ECO:0000256" key="1">
    <source>
        <dbReference type="ARBA" id="ARBA00004613"/>
    </source>
</evidence>
<dbReference type="OrthoDB" id="4898945at2759"/>
<proteinExistence type="inferred from homology"/>
<dbReference type="STRING" id="870435.A0A0C3NW56"/>
<evidence type="ECO:0000256" key="2">
    <source>
        <dbReference type="ARBA" id="ARBA00010421"/>
    </source>
</evidence>
<keyword evidence="4" id="KW-0732">Signal</keyword>
<dbReference type="HOGENOM" id="CLU_111635_0_0_1"/>
<keyword evidence="3" id="KW-0964">Secreted</keyword>
<protein>
    <recommendedName>
        <fullName evidence="7">Cerato-platanin</fullName>
    </recommendedName>
</protein>
<sequence>MCSERSSDMKFTAVFAALVVFAIARATSAQTTALVTYSDDYELSNTSLSTVACSNGANGLITKGYTDLGSLPNYPNVTGIPNLTWNSTRCGTCWELAHQFPNGSINTVLVTAIDAAATFDLSPQTFSYLAGISGYEAGKVTANVTQLDASACGF</sequence>
<dbReference type="AlphaFoldDB" id="A0A0C3NW56"/>
<evidence type="ECO:0008006" key="7">
    <source>
        <dbReference type="Google" id="ProtNLM"/>
    </source>
</evidence>
<dbReference type="CDD" id="cd22778">
    <property type="entry name" value="DPBB_CEPL-like"/>
    <property type="match status" value="1"/>
</dbReference>
<keyword evidence="6" id="KW-1185">Reference proteome</keyword>
<evidence type="ECO:0000256" key="3">
    <source>
        <dbReference type="ARBA" id="ARBA00022525"/>
    </source>
</evidence>
<reference evidence="5 6" key="1">
    <citation type="submission" date="2014-04" db="EMBL/GenBank/DDBJ databases">
        <authorList>
            <consortium name="DOE Joint Genome Institute"/>
            <person name="Kuo A."/>
            <person name="Kohler A."/>
            <person name="Costa M.D."/>
            <person name="Nagy L.G."/>
            <person name="Floudas D."/>
            <person name="Copeland A."/>
            <person name="Barry K.W."/>
            <person name="Cichocki N."/>
            <person name="Veneault-Fourrey C."/>
            <person name="LaButti K."/>
            <person name="Lindquist E.A."/>
            <person name="Lipzen A."/>
            <person name="Lundell T."/>
            <person name="Morin E."/>
            <person name="Murat C."/>
            <person name="Sun H."/>
            <person name="Tunlid A."/>
            <person name="Henrissat B."/>
            <person name="Grigoriev I.V."/>
            <person name="Hibbett D.S."/>
            <person name="Martin F."/>
            <person name="Nordberg H.P."/>
            <person name="Cantor M.N."/>
            <person name="Hua S.X."/>
        </authorList>
    </citation>
    <scope>NUCLEOTIDE SEQUENCE [LARGE SCALE GENOMIC DNA]</scope>
    <source>
        <strain evidence="5 6">Marx 270</strain>
    </source>
</reference>
<comment type="similarity">
    <text evidence="2">Belongs to the cerato-platanin family.</text>
</comment>
<accession>A0A0C3NW56</accession>
<organism evidence="5 6">
    <name type="scientific">Pisolithus tinctorius Marx 270</name>
    <dbReference type="NCBI Taxonomy" id="870435"/>
    <lineage>
        <taxon>Eukaryota</taxon>
        <taxon>Fungi</taxon>
        <taxon>Dikarya</taxon>
        <taxon>Basidiomycota</taxon>
        <taxon>Agaricomycotina</taxon>
        <taxon>Agaricomycetes</taxon>
        <taxon>Agaricomycetidae</taxon>
        <taxon>Boletales</taxon>
        <taxon>Sclerodermatineae</taxon>
        <taxon>Pisolithaceae</taxon>
        <taxon>Pisolithus</taxon>
    </lineage>
</organism>
<dbReference type="GO" id="GO:0005576">
    <property type="term" value="C:extracellular region"/>
    <property type="evidence" value="ECO:0007669"/>
    <property type="project" value="UniProtKB-SubCell"/>
</dbReference>
<dbReference type="EMBL" id="KN832003">
    <property type="protein sequence ID" value="KIN99625.1"/>
    <property type="molecule type" value="Genomic_DNA"/>
</dbReference>
<dbReference type="Gene3D" id="2.40.40.10">
    <property type="entry name" value="RlpA-like domain"/>
    <property type="match status" value="1"/>
</dbReference>
<dbReference type="InParanoid" id="A0A0C3NW56"/>
<name>A0A0C3NW56_PISTI</name>
<dbReference type="InterPro" id="IPR036908">
    <property type="entry name" value="RlpA-like_sf"/>
</dbReference>
<feature type="chain" id="PRO_5002180326" description="Cerato-platanin" evidence="4">
    <location>
        <begin position="30"/>
        <end position="154"/>
    </location>
</feature>
<gene>
    <name evidence="5" type="ORF">M404DRAFT_808628</name>
</gene>
<dbReference type="InterPro" id="IPR010829">
    <property type="entry name" value="Cerato-platanin"/>
</dbReference>